<evidence type="ECO:0000313" key="1">
    <source>
        <dbReference type="EMBL" id="UGS38825.1"/>
    </source>
</evidence>
<organism evidence="1 2">
    <name type="scientific">Capillimicrobium parvum</name>
    <dbReference type="NCBI Taxonomy" id="2884022"/>
    <lineage>
        <taxon>Bacteria</taxon>
        <taxon>Bacillati</taxon>
        <taxon>Actinomycetota</taxon>
        <taxon>Thermoleophilia</taxon>
        <taxon>Solirubrobacterales</taxon>
        <taxon>Capillimicrobiaceae</taxon>
        <taxon>Capillimicrobium</taxon>
    </lineage>
</organism>
<proteinExistence type="predicted"/>
<name>A0A9E6Y2H6_9ACTN</name>
<dbReference type="AlphaFoldDB" id="A0A9E6Y2H6"/>
<dbReference type="Proteomes" id="UP001162834">
    <property type="component" value="Chromosome"/>
</dbReference>
<gene>
    <name evidence="1" type="ORF">DSM104329_05255</name>
</gene>
<dbReference type="RefSeq" id="WP_259312840.1">
    <property type="nucleotide sequence ID" value="NZ_CP087164.1"/>
</dbReference>
<accession>A0A9E6Y2H6</accession>
<dbReference type="EMBL" id="CP087164">
    <property type="protein sequence ID" value="UGS38825.1"/>
    <property type="molecule type" value="Genomic_DNA"/>
</dbReference>
<sequence length="64" mass="6986">MASKVRLADGREITVALPGKKVIDMLEQAATGSESFTRFNTATSTRVWINPTHVAAVEDRPDLD</sequence>
<keyword evidence="2" id="KW-1185">Reference proteome</keyword>
<reference evidence="1" key="1">
    <citation type="journal article" date="2022" name="Int. J. Syst. Evol. Microbiol.">
        <title>Pseudomonas aegrilactucae sp. nov. and Pseudomonas morbosilactucae sp. nov., pathogens causing bacterial rot of lettuce in Japan.</title>
        <authorList>
            <person name="Sawada H."/>
            <person name="Fujikawa T."/>
            <person name="Satou M."/>
        </authorList>
    </citation>
    <scope>NUCLEOTIDE SEQUENCE</scope>
    <source>
        <strain evidence="1">0166_1</strain>
    </source>
</reference>
<protein>
    <submittedName>
        <fullName evidence="1">Uncharacterized protein</fullName>
    </submittedName>
</protein>
<dbReference type="KEGG" id="sbae:DSM104329_05255"/>
<evidence type="ECO:0000313" key="2">
    <source>
        <dbReference type="Proteomes" id="UP001162834"/>
    </source>
</evidence>